<reference evidence="1" key="1">
    <citation type="submission" date="2019-07" db="EMBL/GenBank/DDBJ databases">
        <title>Draft genome sequence of Bacillus thuringiensis strain PT02.</title>
        <authorList>
            <person name="Nguyen H."/>
            <person name="Nguyen L.N."/>
            <person name="Nguyen H.T.T."/>
            <person name="Nguyen D.V."/>
            <person name="Le H.T.T."/>
        </authorList>
    </citation>
    <scope>NUCLEOTIDE SEQUENCE</scope>
    <source>
        <strain evidence="1">PT02</strain>
    </source>
</reference>
<organism evidence="1">
    <name type="scientific">Bacillus thuringiensis</name>
    <dbReference type="NCBI Taxonomy" id="1428"/>
    <lineage>
        <taxon>Bacteria</taxon>
        <taxon>Bacillati</taxon>
        <taxon>Bacillota</taxon>
        <taxon>Bacilli</taxon>
        <taxon>Bacillales</taxon>
        <taxon>Bacillaceae</taxon>
        <taxon>Bacillus</taxon>
        <taxon>Bacillus cereus group</taxon>
    </lineage>
</organism>
<dbReference type="EMBL" id="VLPO01000204">
    <property type="protein sequence ID" value="KAB1341156.1"/>
    <property type="molecule type" value="Genomic_DNA"/>
</dbReference>
<name>A0A643LCV5_BACTU</name>
<proteinExistence type="predicted"/>
<evidence type="ECO:0000313" key="1">
    <source>
        <dbReference type="EMBL" id="KAB1341156.1"/>
    </source>
</evidence>
<feature type="non-terminal residue" evidence="1">
    <location>
        <position position="55"/>
    </location>
</feature>
<accession>A0A643LCV5</accession>
<gene>
    <name evidence="1" type="ORF">FPG91_31170</name>
</gene>
<dbReference type="AlphaFoldDB" id="A0A643LCV5"/>
<sequence>MTAEELFEEKKYLVIAAVKQQFGSIARAGQIAEINNMDLDDLIQVGHLYLWEHCM</sequence>
<comment type="caution">
    <text evidence="1">The sequence shown here is derived from an EMBL/GenBank/DDBJ whole genome shotgun (WGS) entry which is preliminary data.</text>
</comment>
<protein>
    <submittedName>
        <fullName evidence="1">Sigma-70 family RNA polymerase sigma factor</fullName>
    </submittedName>
</protein>